<gene>
    <name evidence="2" type="ORF">S01H4_27350</name>
</gene>
<protein>
    <recommendedName>
        <fullName evidence="1">Glycosyl hydrolase 94 supersandwich domain-containing protein</fullName>
    </recommendedName>
</protein>
<feature type="non-terminal residue" evidence="2">
    <location>
        <position position="238"/>
    </location>
</feature>
<accession>X1AVQ5</accession>
<dbReference type="AlphaFoldDB" id="X1AVQ5"/>
<dbReference type="InterPro" id="IPR008928">
    <property type="entry name" value="6-hairpin_glycosidase_sf"/>
</dbReference>
<dbReference type="Pfam" id="PF06165">
    <property type="entry name" value="GH94_b-supersand"/>
    <property type="match status" value="1"/>
</dbReference>
<name>X1AVQ5_9ZZZZ</name>
<proteinExistence type="predicted"/>
<dbReference type="InterPro" id="IPR037018">
    <property type="entry name" value="GH65_N"/>
</dbReference>
<dbReference type="GO" id="GO:0005975">
    <property type="term" value="P:carbohydrate metabolic process"/>
    <property type="evidence" value="ECO:0007669"/>
    <property type="project" value="InterPro"/>
</dbReference>
<comment type="caution">
    <text evidence="2">The sequence shown here is derived from an EMBL/GenBank/DDBJ whole genome shotgun (WGS) entry which is preliminary data.</text>
</comment>
<dbReference type="Gene3D" id="1.50.10.10">
    <property type="match status" value="1"/>
</dbReference>
<dbReference type="SUPFAM" id="SSF48208">
    <property type="entry name" value="Six-hairpin glycosidases"/>
    <property type="match status" value="1"/>
</dbReference>
<evidence type="ECO:0000313" key="2">
    <source>
        <dbReference type="EMBL" id="GAG76308.1"/>
    </source>
</evidence>
<organism evidence="2">
    <name type="scientific">marine sediment metagenome</name>
    <dbReference type="NCBI Taxonomy" id="412755"/>
    <lineage>
        <taxon>unclassified sequences</taxon>
        <taxon>metagenomes</taxon>
        <taxon>ecological metagenomes</taxon>
    </lineage>
</organism>
<sequence length="238" mass="27366">FLISLDANADGVSTNEMEFFGSGGIKSPDGIRKALNNNINSSGTESAMFLERQIYLESGESHTLFFLYGYLPEGFDIENLITKYSKNLPLLLKKSCEQWNSKKIELSIEDQPWVNREVTWHNYYLRGAMTYDSFFKEHILSQGHVYQYIIGFQGAARDPLQHALPFIFIEPSIVKNIIRYTLKSVSKNGEIPYGITGNGQIMPIPLKPSDQEMWLLWLTSEYILAYRDIEFLNQRIVT</sequence>
<dbReference type="InterPro" id="IPR010383">
    <property type="entry name" value="Glyco_hydrolase_94_b-supersand"/>
</dbReference>
<dbReference type="GO" id="GO:0003824">
    <property type="term" value="F:catalytic activity"/>
    <property type="evidence" value="ECO:0007669"/>
    <property type="project" value="UniProtKB-ARBA"/>
</dbReference>
<dbReference type="EMBL" id="BART01013353">
    <property type="protein sequence ID" value="GAG76308.1"/>
    <property type="molecule type" value="Genomic_DNA"/>
</dbReference>
<reference evidence="2" key="1">
    <citation type="journal article" date="2014" name="Front. Microbiol.">
        <title>High frequency of phylogenetically diverse reductive dehalogenase-homologous genes in deep subseafloor sedimentary metagenomes.</title>
        <authorList>
            <person name="Kawai M."/>
            <person name="Futagami T."/>
            <person name="Toyoda A."/>
            <person name="Takaki Y."/>
            <person name="Nishi S."/>
            <person name="Hori S."/>
            <person name="Arai W."/>
            <person name="Tsubouchi T."/>
            <person name="Morono Y."/>
            <person name="Uchiyama I."/>
            <person name="Ito T."/>
            <person name="Fujiyama A."/>
            <person name="Inagaki F."/>
            <person name="Takami H."/>
        </authorList>
    </citation>
    <scope>NUCLEOTIDE SEQUENCE</scope>
    <source>
        <strain evidence="2">Expedition CK06-06</strain>
    </source>
</reference>
<evidence type="ECO:0000259" key="1">
    <source>
        <dbReference type="Pfam" id="PF06165"/>
    </source>
</evidence>
<dbReference type="InterPro" id="IPR012341">
    <property type="entry name" value="6hp_glycosidase-like_sf"/>
</dbReference>
<dbReference type="Gene3D" id="2.70.98.40">
    <property type="entry name" value="Glycoside hydrolase, family 65, N-terminal domain"/>
    <property type="match status" value="1"/>
</dbReference>
<feature type="non-terminal residue" evidence="2">
    <location>
        <position position="1"/>
    </location>
</feature>
<feature type="domain" description="Glycosyl hydrolase 94 supersandwich" evidence="1">
    <location>
        <begin position="6"/>
        <end position="86"/>
    </location>
</feature>